<evidence type="ECO:0000256" key="1">
    <source>
        <dbReference type="ARBA" id="ARBA00010928"/>
    </source>
</evidence>
<gene>
    <name evidence="5" type="ORF">UFOPK1778_00960</name>
</gene>
<keyword evidence="2" id="KW-0560">Oxidoreductase</keyword>
<dbReference type="Pfam" id="PF01408">
    <property type="entry name" value="GFO_IDH_MocA"/>
    <property type="match status" value="1"/>
</dbReference>
<dbReference type="AlphaFoldDB" id="A0A6J6G3S8"/>
<feature type="domain" description="GFO/IDH/MocA-like oxidoreductase" evidence="4">
    <location>
        <begin position="132"/>
        <end position="250"/>
    </location>
</feature>
<dbReference type="InterPro" id="IPR000683">
    <property type="entry name" value="Gfo/Idh/MocA-like_OxRdtase_N"/>
</dbReference>
<proteinExistence type="inferred from homology"/>
<name>A0A6J6G3S8_9ZZZZ</name>
<dbReference type="EMBL" id="CAEZUD010000056">
    <property type="protein sequence ID" value="CAB4595857.1"/>
    <property type="molecule type" value="Genomic_DNA"/>
</dbReference>
<dbReference type="InterPro" id="IPR055170">
    <property type="entry name" value="GFO_IDH_MocA-like_dom"/>
</dbReference>
<dbReference type="Gene3D" id="3.40.50.720">
    <property type="entry name" value="NAD(P)-binding Rossmann-like Domain"/>
    <property type="match status" value="1"/>
</dbReference>
<evidence type="ECO:0000259" key="4">
    <source>
        <dbReference type="Pfam" id="PF22725"/>
    </source>
</evidence>
<feature type="domain" description="Gfo/Idh/MocA-like oxidoreductase N-terminal" evidence="3">
    <location>
        <begin position="5"/>
        <end position="122"/>
    </location>
</feature>
<dbReference type="GO" id="GO:0016491">
    <property type="term" value="F:oxidoreductase activity"/>
    <property type="evidence" value="ECO:0007669"/>
    <property type="project" value="UniProtKB-KW"/>
</dbReference>
<evidence type="ECO:0000256" key="2">
    <source>
        <dbReference type="ARBA" id="ARBA00023002"/>
    </source>
</evidence>
<protein>
    <submittedName>
        <fullName evidence="5">Unannotated protein</fullName>
    </submittedName>
</protein>
<comment type="similarity">
    <text evidence="1">Belongs to the Gfo/Idh/MocA family.</text>
</comment>
<dbReference type="InterPro" id="IPR036291">
    <property type="entry name" value="NAD(P)-bd_dom_sf"/>
</dbReference>
<dbReference type="InterPro" id="IPR051317">
    <property type="entry name" value="Gfo/Idh/MocA_oxidoreduct"/>
</dbReference>
<dbReference type="PANTHER" id="PTHR43708:SF5">
    <property type="entry name" value="CONSERVED EXPRESSED OXIDOREDUCTASE (EUROFUNG)-RELATED"/>
    <property type="match status" value="1"/>
</dbReference>
<evidence type="ECO:0000313" key="5">
    <source>
        <dbReference type="EMBL" id="CAB4595857.1"/>
    </source>
</evidence>
<evidence type="ECO:0000259" key="3">
    <source>
        <dbReference type="Pfam" id="PF01408"/>
    </source>
</evidence>
<dbReference type="GO" id="GO:0000166">
    <property type="term" value="F:nucleotide binding"/>
    <property type="evidence" value="ECO:0007669"/>
    <property type="project" value="InterPro"/>
</dbReference>
<organism evidence="5">
    <name type="scientific">freshwater metagenome</name>
    <dbReference type="NCBI Taxonomy" id="449393"/>
    <lineage>
        <taxon>unclassified sequences</taxon>
        <taxon>metagenomes</taxon>
        <taxon>ecological metagenomes</taxon>
    </lineage>
</organism>
<reference evidence="5" key="1">
    <citation type="submission" date="2020-05" db="EMBL/GenBank/DDBJ databases">
        <authorList>
            <person name="Chiriac C."/>
            <person name="Salcher M."/>
            <person name="Ghai R."/>
            <person name="Kavagutti S V."/>
        </authorList>
    </citation>
    <scope>NUCLEOTIDE SEQUENCE</scope>
</reference>
<accession>A0A6J6G3S8</accession>
<dbReference type="PANTHER" id="PTHR43708">
    <property type="entry name" value="CONSERVED EXPRESSED OXIDOREDUCTASE (EUROFUNG)"/>
    <property type="match status" value="1"/>
</dbReference>
<dbReference type="Pfam" id="PF22725">
    <property type="entry name" value="GFO_IDH_MocA_C3"/>
    <property type="match status" value="1"/>
</dbReference>
<dbReference type="SUPFAM" id="SSF55347">
    <property type="entry name" value="Glyceraldehyde-3-phosphate dehydrogenase-like, C-terminal domain"/>
    <property type="match status" value="1"/>
</dbReference>
<dbReference type="Gene3D" id="3.30.360.10">
    <property type="entry name" value="Dihydrodipicolinate Reductase, domain 2"/>
    <property type="match status" value="1"/>
</dbReference>
<dbReference type="SUPFAM" id="SSF51735">
    <property type="entry name" value="NAD(P)-binding Rossmann-fold domains"/>
    <property type="match status" value="1"/>
</dbReference>
<sequence>MSNGLRVGIAGYGLAGRYFHAPLLKGVGFEVVGALTSNNERVQHLHQDFPNAKAVSNLAELIALKIDLLVVASANIVHAEQAIAGLRAGIPVVVDKPMGLHLAQTQEIIDVSQETGVPVTTYFNRRWDSESLTIKRVLSEGLLGEIFRLDSRFERFRPEGNPHSWREFMTYEEGGGKLLDLQPHLISLALDWFGPAELKYASVRSIRNMADDDSVLVLKHDSGVDSYLSASEVIGAHGPRIRLSGSKGSLLIHDLDPQEALLRAGKFPQGGVWAEHTATKAFLHQGELITEISAEPGNYSIFYTLVANALKGEGDWPVSTSEALAVARIIEEAEKVSIR</sequence>